<dbReference type="OrthoDB" id="442680at2759"/>
<organism evidence="7">
    <name type="scientific">Absidia glauca</name>
    <name type="common">Pin mould</name>
    <dbReference type="NCBI Taxonomy" id="4829"/>
    <lineage>
        <taxon>Eukaryota</taxon>
        <taxon>Fungi</taxon>
        <taxon>Fungi incertae sedis</taxon>
        <taxon>Mucoromycota</taxon>
        <taxon>Mucoromycotina</taxon>
        <taxon>Mucoromycetes</taxon>
        <taxon>Mucorales</taxon>
        <taxon>Cunninghamellaceae</taxon>
        <taxon>Absidia</taxon>
    </lineage>
</organism>
<dbReference type="GO" id="GO:0032472">
    <property type="term" value="P:Golgi calcium ion transport"/>
    <property type="evidence" value="ECO:0007669"/>
    <property type="project" value="TreeGrafter"/>
</dbReference>
<dbReference type="GO" id="GO:0000329">
    <property type="term" value="C:fungal-type vacuole membrane"/>
    <property type="evidence" value="ECO:0007669"/>
    <property type="project" value="TreeGrafter"/>
</dbReference>
<dbReference type="InterPro" id="IPR049555">
    <property type="entry name" value="GDT1-like_CS"/>
</dbReference>
<dbReference type="GO" id="GO:0005384">
    <property type="term" value="F:manganese ion transmembrane transporter activity"/>
    <property type="evidence" value="ECO:0007669"/>
    <property type="project" value="TreeGrafter"/>
</dbReference>
<dbReference type="PANTHER" id="PTHR12608:SF1">
    <property type="entry name" value="TRANSMEMBRANE PROTEIN 165"/>
    <property type="match status" value="1"/>
</dbReference>
<dbReference type="PANTHER" id="PTHR12608">
    <property type="entry name" value="TRANSMEMBRANE PROTEIN HTP-1 RELATED"/>
    <property type="match status" value="1"/>
</dbReference>
<feature type="transmembrane region" description="Helical" evidence="6">
    <location>
        <begin position="215"/>
        <end position="233"/>
    </location>
</feature>
<comment type="similarity">
    <text evidence="2 6">Belongs to the GDT1 family.</text>
</comment>
<feature type="transmembrane region" description="Helical" evidence="6">
    <location>
        <begin position="182"/>
        <end position="203"/>
    </location>
</feature>
<comment type="caution">
    <text evidence="6">Lacks conserved residue(s) required for the propagation of feature annotation.</text>
</comment>
<dbReference type="InterPro" id="IPR001727">
    <property type="entry name" value="GDT1-like"/>
</dbReference>
<dbReference type="STRING" id="4829.A0A163L0P8"/>
<evidence type="ECO:0000256" key="3">
    <source>
        <dbReference type="ARBA" id="ARBA00022692"/>
    </source>
</evidence>
<dbReference type="OMA" id="ILGHAIC"/>
<dbReference type="FunCoup" id="A0A163L0P8">
    <property type="interactions" value="577"/>
</dbReference>
<keyword evidence="4 6" id="KW-1133">Transmembrane helix</keyword>
<dbReference type="PROSITE" id="PS01214">
    <property type="entry name" value="UPF0016"/>
    <property type="match status" value="1"/>
</dbReference>
<evidence type="ECO:0000256" key="4">
    <source>
        <dbReference type="ARBA" id="ARBA00022989"/>
    </source>
</evidence>
<evidence type="ECO:0000313" key="8">
    <source>
        <dbReference type="Proteomes" id="UP000078561"/>
    </source>
</evidence>
<sequence length="242" mass="26550">MIIVSEIGDKTFLIAAIMAMKHARLTVFCAALSSLAVMSVLSAALGHVVPNLIPKAYTDLLAALLFWTFGLRMVYEGYKMDPAHNDDEMQEVEQELKDVEDRDRAKHMEMMEVGGAAQEQQEQEDDTKPAGSPFVKAKDGLMNLMQLVFSPVFVQTFILTFLGEWGDRSQISTIALAAANNVYWVTAGVIIGHSMCTGVAVIGGRLLASKISVRTVTLSGATLFLIFGAYYTYHAYQPVLMD</sequence>
<comment type="subcellular location">
    <subcellularLocation>
        <location evidence="1 6">Membrane</location>
        <topology evidence="1 6">Multi-pass membrane protein</topology>
    </subcellularLocation>
</comment>
<feature type="transmembrane region" description="Helical" evidence="6">
    <location>
        <begin position="56"/>
        <end position="75"/>
    </location>
</feature>
<evidence type="ECO:0000256" key="1">
    <source>
        <dbReference type="ARBA" id="ARBA00004141"/>
    </source>
</evidence>
<gene>
    <name evidence="7" type="primary">ABSGL_09028.1 scaffold 10666</name>
</gene>
<dbReference type="GO" id="GO:0015085">
    <property type="term" value="F:calcium ion transmembrane transporter activity"/>
    <property type="evidence" value="ECO:0007669"/>
    <property type="project" value="TreeGrafter"/>
</dbReference>
<keyword evidence="8" id="KW-1185">Reference proteome</keyword>
<protein>
    <recommendedName>
        <fullName evidence="6">GDT1 family protein</fullName>
    </recommendedName>
</protein>
<dbReference type="GO" id="GO:0032468">
    <property type="term" value="P:Golgi calcium ion homeostasis"/>
    <property type="evidence" value="ECO:0007669"/>
    <property type="project" value="TreeGrafter"/>
</dbReference>
<accession>A0A163L0P8</accession>
<dbReference type="EMBL" id="LT554066">
    <property type="protein sequence ID" value="SAM03210.1"/>
    <property type="molecule type" value="Genomic_DNA"/>
</dbReference>
<dbReference type="GO" id="GO:0005794">
    <property type="term" value="C:Golgi apparatus"/>
    <property type="evidence" value="ECO:0007669"/>
    <property type="project" value="TreeGrafter"/>
</dbReference>
<dbReference type="InParanoid" id="A0A163L0P8"/>
<evidence type="ECO:0000313" key="7">
    <source>
        <dbReference type="EMBL" id="SAM03210.1"/>
    </source>
</evidence>
<name>A0A163L0P8_ABSGL</name>
<dbReference type="Pfam" id="PF01169">
    <property type="entry name" value="GDT1"/>
    <property type="match status" value="2"/>
</dbReference>
<proteinExistence type="inferred from homology"/>
<reference evidence="7" key="1">
    <citation type="submission" date="2016-04" db="EMBL/GenBank/DDBJ databases">
        <authorList>
            <person name="Evans L.H."/>
            <person name="Alamgir A."/>
            <person name="Owens N."/>
            <person name="Weber N.D."/>
            <person name="Virtaneva K."/>
            <person name="Barbian K."/>
            <person name="Babar A."/>
            <person name="Rosenke K."/>
        </authorList>
    </citation>
    <scope>NUCLEOTIDE SEQUENCE [LARGE SCALE GENOMIC DNA]</scope>
    <source>
        <strain evidence="7">CBS 101.48</strain>
    </source>
</reference>
<dbReference type="Proteomes" id="UP000078561">
    <property type="component" value="Unassembled WGS sequence"/>
</dbReference>
<evidence type="ECO:0000256" key="2">
    <source>
        <dbReference type="ARBA" id="ARBA00009190"/>
    </source>
</evidence>
<evidence type="ECO:0000256" key="5">
    <source>
        <dbReference type="ARBA" id="ARBA00023136"/>
    </source>
</evidence>
<keyword evidence="3 6" id="KW-0812">Transmembrane</keyword>
<evidence type="ECO:0000256" key="6">
    <source>
        <dbReference type="RuleBase" id="RU365102"/>
    </source>
</evidence>
<dbReference type="AlphaFoldDB" id="A0A163L0P8"/>
<feature type="transmembrane region" description="Helical" evidence="6">
    <location>
        <begin position="144"/>
        <end position="162"/>
    </location>
</feature>
<keyword evidence="5 6" id="KW-0472">Membrane</keyword>